<evidence type="ECO:0000313" key="4">
    <source>
        <dbReference type="Proteomes" id="UP000606974"/>
    </source>
</evidence>
<keyword evidence="4" id="KW-1185">Reference proteome</keyword>
<feature type="signal peptide" evidence="2">
    <location>
        <begin position="1"/>
        <end position="20"/>
    </location>
</feature>
<keyword evidence="2" id="KW-0732">Signal</keyword>
<organism evidence="3 4">
    <name type="scientific">Endocarpon pusillum</name>
    <dbReference type="NCBI Taxonomy" id="364733"/>
    <lineage>
        <taxon>Eukaryota</taxon>
        <taxon>Fungi</taxon>
        <taxon>Dikarya</taxon>
        <taxon>Ascomycota</taxon>
        <taxon>Pezizomycotina</taxon>
        <taxon>Eurotiomycetes</taxon>
        <taxon>Chaetothyriomycetidae</taxon>
        <taxon>Verrucariales</taxon>
        <taxon>Verrucariaceae</taxon>
        <taxon>Endocarpon</taxon>
    </lineage>
</organism>
<gene>
    <name evidence="3" type="ORF">GJ744_006651</name>
</gene>
<evidence type="ECO:0000256" key="1">
    <source>
        <dbReference type="SAM" id="MobiDB-lite"/>
    </source>
</evidence>
<accession>A0A8H7E5S3</accession>
<name>A0A8H7E5S3_9EURO</name>
<sequence>MLPLLPILALAACISWNGLAATLTHQPCTFQWIHIIELLALTGIGLVFHCRPHNQPQIKELFVFIRSLVSTFTMYHTMARVGRSFISPRLQRDSLSAIVLHTEGAKYKYPPFFDIDPAAHSQPQPQSQPHPHLLAKLQIPAETTKPKSNPT</sequence>
<dbReference type="EMBL" id="JAACFV010000030">
    <property type="protein sequence ID" value="KAF7510372.1"/>
    <property type="molecule type" value="Genomic_DNA"/>
</dbReference>
<dbReference type="Proteomes" id="UP000606974">
    <property type="component" value="Unassembled WGS sequence"/>
</dbReference>
<reference evidence="3" key="1">
    <citation type="submission" date="2020-02" db="EMBL/GenBank/DDBJ databases">
        <authorList>
            <person name="Palmer J.M."/>
        </authorList>
    </citation>
    <scope>NUCLEOTIDE SEQUENCE</scope>
    <source>
        <strain evidence="3">EPUS1.4</strain>
        <tissue evidence="3">Thallus</tissue>
    </source>
</reference>
<evidence type="ECO:0000313" key="3">
    <source>
        <dbReference type="EMBL" id="KAF7510372.1"/>
    </source>
</evidence>
<feature type="chain" id="PRO_5034047554" evidence="2">
    <location>
        <begin position="21"/>
        <end position="151"/>
    </location>
</feature>
<feature type="compositionally biased region" description="Low complexity" evidence="1">
    <location>
        <begin position="118"/>
        <end position="135"/>
    </location>
</feature>
<evidence type="ECO:0000256" key="2">
    <source>
        <dbReference type="SAM" id="SignalP"/>
    </source>
</evidence>
<dbReference type="AlphaFoldDB" id="A0A8H7E5S3"/>
<feature type="region of interest" description="Disordered" evidence="1">
    <location>
        <begin position="117"/>
        <end position="151"/>
    </location>
</feature>
<protein>
    <submittedName>
        <fullName evidence="3">Uncharacterized protein</fullName>
    </submittedName>
</protein>
<proteinExistence type="predicted"/>
<comment type="caution">
    <text evidence="3">The sequence shown here is derived from an EMBL/GenBank/DDBJ whole genome shotgun (WGS) entry which is preliminary data.</text>
</comment>